<evidence type="ECO:0000313" key="14">
    <source>
        <dbReference type="EMBL" id="OEL18305.1"/>
    </source>
</evidence>
<evidence type="ECO:0000256" key="10">
    <source>
        <dbReference type="ARBA" id="ARBA00023180"/>
    </source>
</evidence>
<evidence type="ECO:0000256" key="3">
    <source>
        <dbReference type="ARBA" id="ARBA00022475"/>
    </source>
</evidence>
<keyword evidence="6 12" id="KW-0732">Signal</keyword>
<feature type="signal peptide" evidence="12">
    <location>
        <begin position="1"/>
        <end position="28"/>
    </location>
</feature>
<dbReference type="EMBL" id="LWDX02056979">
    <property type="protein sequence ID" value="OEL18305.1"/>
    <property type="molecule type" value="Genomic_DNA"/>
</dbReference>
<evidence type="ECO:0000256" key="7">
    <source>
        <dbReference type="ARBA" id="ARBA00022737"/>
    </source>
</evidence>
<dbReference type="SMART" id="SM00369">
    <property type="entry name" value="LRR_TYP"/>
    <property type="match status" value="4"/>
</dbReference>
<comment type="caution">
    <text evidence="14">The sequence shown here is derived from an EMBL/GenBank/DDBJ whole genome shotgun (WGS) entry which is preliminary data.</text>
</comment>
<feature type="chain" id="PRO_5009187579" evidence="12">
    <location>
        <begin position="29"/>
        <end position="886"/>
    </location>
</feature>
<keyword evidence="4" id="KW-0433">Leucine-rich repeat</keyword>
<dbReference type="STRING" id="888268.A0A1E5UZV9"/>
<protein>
    <submittedName>
        <fullName evidence="14">Putative leucine-rich repeat receptor-like protein kinase</fullName>
    </submittedName>
</protein>
<feature type="transmembrane region" description="Helical" evidence="11">
    <location>
        <begin position="828"/>
        <end position="849"/>
    </location>
</feature>
<dbReference type="AlphaFoldDB" id="A0A1E5UZV9"/>
<evidence type="ECO:0000256" key="8">
    <source>
        <dbReference type="ARBA" id="ARBA00022989"/>
    </source>
</evidence>
<dbReference type="Gene3D" id="3.80.10.10">
    <property type="entry name" value="Ribonuclease Inhibitor"/>
    <property type="match status" value="4"/>
</dbReference>
<evidence type="ECO:0000256" key="12">
    <source>
        <dbReference type="SAM" id="SignalP"/>
    </source>
</evidence>
<dbReference type="Proteomes" id="UP000095767">
    <property type="component" value="Unassembled WGS sequence"/>
</dbReference>
<dbReference type="PANTHER" id="PTHR48063:SF45">
    <property type="entry name" value="LEUCINE-RICH REPEAT-CONTAINING N-TERMINAL PLANT-TYPE DOMAIN-CONTAINING PROTEIN"/>
    <property type="match status" value="1"/>
</dbReference>
<dbReference type="OrthoDB" id="749832at2759"/>
<evidence type="ECO:0000256" key="6">
    <source>
        <dbReference type="ARBA" id="ARBA00022729"/>
    </source>
</evidence>
<dbReference type="InterPro" id="IPR046956">
    <property type="entry name" value="RLP23-like"/>
</dbReference>
<feature type="domain" description="Leucine-rich repeat-containing N-terminal plant-type" evidence="13">
    <location>
        <begin position="40"/>
        <end position="77"/>
    </location>
</feature>
<evidence type="ECO:0000256" key="4">
    <source>
        <dbReference type="ARBA" id="ARBA00022614"/>
    </source>
</evidence>
<keyword evidence="8 11" id="KW-1133">Transmembrane helix</keyword>
<comment type="subcellular location">
    <subcellularLocation>
        <location evidence="1">Cell membrane</location>
        <topology evidence="1">Single-pass type I membrane protein</topology>
    </subcellularLocation>
</comment>
<dbReference type="FunFam" id="3.80.10.10:FF:000213">
    <property type="entry name" value="Tyrosine-sulfated glycopeptide receptor 1"/>
    <property type="match status" value="1"/>
</dbReference>
<keyword evidence="3" id="KW-1003">Cell membrane</keyword>
<dbReference type="PRINTS" id="PR00019">
    <property type="entry name" value="LEURICHRPT"/>
</dbReference>
<evidence type="ECO:0000256" key="11">
    <source>
        <dbReference type="SAM" id="Phobius"/>
    </source>
</evidence>
<dbReference type="GO" id="GO:0016301">
    <property type="term" value="F:kinase activity"/>
    <property type="evidence" value="ECO:0007669"/>
    <property type="project" value="UniProtKB-KW"/>
</dbReference>
<keyword evidence="15" id="KW-1185">Reference proteome</keyword>
<reference evidence="14 15" key="1">
    <citation type="submission" date="2016-09" db="EMBL/GenBank/DDBJ databases">
        <title>The draft genome of Dichanthelium oligosanthes: A C3 panicoid grass species.</title>
        <authorList>
            <person name="Studer A.J."/>
            <person name="Schnable J.C."/>
            <person name="Brutnell T.P."/>
        </authorList>
    </citation>
    <scope>NUCLEOTIDE SEQUENCE [LARGE SCALE GENOMIC DNA]</scope>
    <source>
        <strain evidence="15">cv. Kellogg 1175</strain>
        <tissue evidence="14">Leaf</tissue>
    </source>
</reference>
<dbReference type="InterPro" id="IPR013210">
    <property type="entry name" value="LRR_N_plant-typ"/>
</dbReference>
<keyword evidence="7" id="KW-0677">Repeat</keyword>
<dbReference type="InterPro" id="IPR032675">
    <property type="entry name" value="LRR_dom_sf"/>
</dbReference>
<organism evidence="14 15">
    <name type="scientific">Dichanthelium oligosanthes</name>
    <dbReference type="NCBI Taxonomy" id="888268"/>
    <lineage>
        <taxon>Eukaryota</taxon>
        <taxon>Viridiplantae</taxon>
        <taxon>Streptophyta</taxon>
        <taxon>Embryophyta</taxon>
        <taxon>Tracheophyta</taxon>
        <taxon>Spermatophyta</taxon>
        <taxon>Magnoliopsida</taxon>
        <taxon>Liliopsida</taxon>
        <taxon>Poales</taxon>
        <taxon>Poaceae</taxon>
        <taxon>PACMAD clade</taxon>
        <taxon>Panicoideae</taxon>
        <taxon>Panicodae</taxon>
        <taxon>Paniceae</taxon>
        <taxon>Dichantheliinae</taxon>
        <taxon>Dichanthelium</taxon>
    </lineage>
</organism>
<keyword evidence="14" id="KW-0808">Transferase</keyword>
<dbReference type="PROSITE" id="PS51450">
    <property type="entry name" value="LRR"/>
    <property type="match status" value="1"/>
</dbReference>
<evidence type="ECO:0000256" key="5">
    <source>
        <dbReference type="ARBA" id="ARBA00022692"/>
    </source>
</evidence>
<evidence type="ECO:0000313" key="15">
    <source>
        <dbReference type="Proteomes" id="UP000095767"/>
    </source>
</evidence>
<dbReference type="SUPFAM" id="SSF52058">
    <property type="entry name" value="L domain-like"/>
    <property type="match status" value="3"/>
</dbReference>
<evidence type="ECO:0000256" key="1">
    <source>
        <dbReference type="ARBA" id="ARBA00004251"/>
    </source>
</evidence>
<evidence type="ECO:0000259" key="13">
    <source>
        <dbReference type="Pfam" id="PF08263"/>
    </source>
</evidence>
<dbReference type="InterPro" id="IPR003591">
    <property type="entry name" value="Leu-rich_rpt_typical-subtyp"/>
</dbReference>
<keyword evidence="9 11" id="KW-0472">Membrane</keyword>
<keyword evidence="14" id="KW-0675">Receptor</keyword>
<gene>
    <name evidence="14" type="ORF">BAE44_0020676</name>
</gene>
<keyword evidence="5 11" id="KW-0812">Transmembrane</keyword>
<dbReference type="GO" id="GO:0005886">
    <property type="term" value="C:plasma membrane"/>
    <property type="evidence" value="ECO:0007669"/>
    <property type="project" value="UniProtKB-SubCell"/>
</dbReference>
<dbReference type="Pfam" id="PF13855">
    <property type="entry name" value="LRR_8"/>
    <property type="match status" value="1"/>
</dbReference>
<keyword evidence="10" id="KW-0325">Glycoprotein</keyword>
<proteinExistence type="inferred from homology"/>
<sequence>MAEYNKFPVQETLIVLCLLLSLPPTITSIHSSASNGSCIADERNALLSVKASLLDPNNSLSSWQGEDCCSWKGVRCSAKTGHVVKLNLRGMDPGKVGGKISYSLVKLRQQRYLDLSYNNFYGVQIPEFLGSMSSLRHLDLSYTGLLHGRIPPQVGNLTKLIYLDLKCWYRYNPLNYYPFSVNVAWLSQPSSLKHLDMSYLGPAFPSWLKSQTSIDLLHISNASITSIPDWFWVVFLRAKFLDLADNQISGTLPATLEFMAAENMVLSNNRLHGTVPKFPRNITRIDISKNSLSGTLPSDFGAPWLEDLMLYNNSISGTIPSSLCSLEYLLVLDLSTNMLTGEVPNCQEDMKYPIVVNLNTNNLPGEFPSVFKSCPNAIFIDLSYNLWELTSVDGEKMPFIALLRLRSNMFYGRIPSELAMSKELQFLDLACNNLSGSIPQSLDNLSAMARASGYSEILGRIADNSVVLGLYNSLYDFISFGEQVSVSTKGQQLEFSSQLSYTVLLDLSFNSLTGVIPQDIGALIGVKAFNLSWNRLSGKIPVNIGQLKQLESLDLSHNELSGKIPSSMTALTSLSSMNLSYNDLSGKIPTGNQFETFNASVYIGNVGLCGPPLTGSCPGNSSSQEIHGNHRDLEDISLYLAMIIGELAMSIELQFLDLAYNKLSGSIPQSIESVSVSTKEQQLEFSSQLSYMVVLDLSCNNLTGEIPRDVGALIALKAFNLSWNQLSGEIPVSIGQLNELESLDFSHNELSGEIPSSMSALTSLSSMNLSYNDLSGKIPTGNQFESFNAYVYIGNVGLCGPPLTGSCPGNSSSQDTHGNHRGLEDISLYFAMIIGFVFNLWVVFCVMLFKKRWRIAYFMCVDDLYDKTYVTVVVRCSILKRKFSTS</sequence>
<dbReference type="Pfam" id="PF00560">
    <property type="entry name" value="LRR_1"/>
    <property type="match status" value="8"/>
</dbReference>
<dbReference type="PANTHER" id="PTHR48063">
    <property type="entry name" value="LRR RECEPTOR-LIKE KINASE"/>
    <property type="match status" value="1"/>
</dbReference>
<keyword evidence="14" id="KW-0418">Kinase</keyword>
<comment type="similarity">
    <text evidence="2">Belongs to the RLP family.</text>
</comment>
<evidence type="ECO:0000256" key="9">
    <source>
        <dbReference type="ARBA" id="ARBA00023136"/>
    </source>
</evidence>
<dbReference type="FunFam" id="3.80.10.10:FF:000095">
    <property type="entry name" value="LRR receptor-like serine/threonine-protein kinase GSO1"/>
    <property type="match status" value="1"/>
</dbReference>
<dbReference type="Pfam" id="PF08263">
    <property type="entry name" value="LRRNT_2"/>
    <property type="match status" value="1"/>
</dbReference>
<name>A0A1E5UZV9_9POAL</name>
<dbReference type="InterPro" id="IPR001611">
    <property type="entry name" value="Leu-rich_rpt"/>
</dbReference>
<accession>A0A1E5UZV9</accession>
<evidence type="ECO:0000256" key="2">
    <source>
        <dbReference type="ARBA" id="ARBA00009592"/>
    </source>
</evidence>
<dbReference type="FunFam" id="3.80.10.10:FF:000129">
    <property type="entry name" value="Leucine-rich repeat receptor-like kinase"/>
    <property type="match status" value="1"/>
</dbReference>